<dbReference type="EMBL" id="JARTCD010000583">
    <property type="protein sequence ID" value="KAJ8651189.1"/>
    <property type="molecule type" value="Genomic_DNA"/>
</dbReference>
<reference evidence="3 4" key="1">
    <citation type="submission" date="2023-03" db="EMBL/GenBank/DDBJ databases">
        <title>Genome sequence of Lichtheimia ornata CBS 291.66.</title>
        <authorList>
            <person name="Mohabir J.T."/>
            <person name="Shea T.P."/>
            <person name="Kurbessoian T."/>
            <person name="Berby B."/>
            <person name="Fontaine J."/>
            <person name="Livny J."/>
            <person name="Gnirke A."/>
            <person name="Stajich J.E."/>
            <person name="Cuomo C.A."/>
        </authorList>
    </citation>
    <scope>NUCLEOTIDE SEQUENCE [LARGE SCALE GENOMIC DNA]</scope>
    <source>
        <strain evidence="3">CBS 291.66</strain>
    </source>
</reference>
<feature type="non-terminal residue" evidence="3">
    <location>
        <position position="159"/>
    </location>
</feature>
<feature type="compositionally biased region" description="Polar residues" evidence="2">
    <location>
        <begin position="1"/>
        <end position="16"/>
    </location>
</feature>
<dbReference type="GeneID" id="83220588"/>
<dbReference type="RefSeq" id="XP_058336104.1">
    <property type="nucleotide sequence ID" value="XM_058493130.1"/>
</dbReference>
<gene>
    <name evidence="3" type="ORF">O0I10_013375</name>
</gene>
<feature type="region of interest" description="Disordered" evidence="2">
    <location>
        <begin position="1"/>
        <end position="75"/>
    </location>
</feature>
<organism evidence="3 4">
    <name type="scientific">Lichtheimia ornata</name>
    <dbReference type="NCBI Taxonomy" id="688661"/>
    <lineage>
        <taxon>Eukaryota</taxon>
        <taxon>Fungi</taxon>
        <taxon>Fungi incertae sedis</taxon>
        <taxon>Mucoromycota</taxon>
        <taxon>Mucoromycotina</taxon>
        <taxon>Mucoromycetes</taxon>
        <taxon>Mucorales</taxon>
        <taxon>Lichtheimiaceae</taxon>
        <taxon>Lichtheimia</taxon>
    </lineage>
</organism>
<evidence type="ECO:0000256" key="2">
    <source>
        <dbReference type="SAM" id="MobiDB-lite"/>
    </source>
</evidence>
<comment type="caution">
    <text evidence="3">The sequence shown here is derived from an EMBL/GenBank/DDBJ whole genome shotgun (WGS) entry which is preliminary data.</text>
</comment>
<dbReference type="Proteomes" id="UP001234581">
    <property type="component" value="Unassembled WGS sequence"/>
</dbReference>
<sequence length="159" mass="17760">MSAPTTPNHVPTTGNQDPDIPMKDLSINDNDNDNMVEKDENSATTASSAEKGKQPAANANSEHVPSSACSVGTEASMHADPCYMARRAYEKLKEEVAILEASYTAAINNGLAHHERIKKRKELEEAQCELEASRKAWRRQYPTRLEFYSKDEIEEAKRH</sequence>
<evidence type="ECO:0000313" key="4">
    <source>
        <dbReference type="Proteomes" id="UP001234581"/>
    </source>
</evidence>
<protein>
    <submittedName>
        <fullName evidence="3">Uncharacterized protein</fullName>
    </submittedName>
</protein>
<proteinExistence type="predicted"/>
<feature type="compositionally biased region" description="Polar residues" evidence="2">
    <location>
        <begin position="57"/>
        <end position="70"/>
    </location>
</feature>
<feature type="coiled-coil region" evidence="1">
    <location>
        <begin position="89"/>
        <end position="136"/>
    </location>
</feature>
<evidence type="ECO:0000313" key="3">
    <source>
        <dbReference type="EMBL" id="KAJ8651189.1"/>
    </source>
</evidence>
<name>A0AAD7UPF8_9FUNG</name>
<accession>A0AAD7UPF8</accession>
<dbReference type="AlphaFoldDB" id="A0AAD7UPF8"/>
<keyword evidence="4" id="KW-1185">Reference proteome</keyword>
<keyword evidence="1" id="KW-0175">Coiled coil</keyword>
<evidence type="ECO:0000256" key="1">
    <source>
        <dbReference type="SAM" id="Coils"/>
    </source>
</evidence>